<dbReference type="KEGG" id="fae:FAES_3981"/>
<dbReference type="PANTHER" id="PTHR32097">
    <property type="entry name" value="CAMP-BINDING PROTEIN 1-RELATED"/>
    <property type="match status" value="1"/>
</dbReference>
<dbReference type="AlphaFoldDB" id="I0KCX9"/>
<keyword evidence="1" id="KW-0778">Tellurium resistance</keyword>
<dbReference type="Proteomes" id="UP000011058">
    <property type="component" value="Chromosome"/>
</dbReference>
<protein>
    <recommendedName>
        <fullName evidence="2">TerD domain-containing protein</fullName>
    </recommendedName>
</protein>
<name>I0KCX9_9BACT</name>
<dbReference type="HOGENOM" id="CLU_055120_2_2_10"/>
<dbReference type="Pfam" id="PF02342">
    <property type="entry name" value="TerD"/>
    <property type="match status" value="1"/>
</dbReference>
<feature type="domain" description="TerD" evidence="2">
    <location>
        <begin position="18"/>
        <end position="219"/>
    </location>
</feature>
<dbReference type="PANTHER" id="PTHR32097:SF17">
    <property type="entry name" value="CAMP-BINDING PROTEIN 1-RELATED"/>
    <property type="match status" value="1"/>
</dbReference>
<organism evidence="3 4">
    <name type="scientific">Fibrella aestuarina BUZ 2</name>
    <dbReference type="NCBI Taxonomy" id="1166018"/>
    <lineage>
        <taxon>Bacteria</taxon>
        <taxon>Pseudomonadati</taxon>
        <taxon>Bacteroidota</taxon>
        <taxon>Cytophagia</taxon>
        <taxon>Cytophagales</taxon>
        <taxon>Spirosomataceae</taxon>
        <taxon>Fibrella</taxon>
    </lineage>
</organism>
<dbReference type="InterPro" id="IPR003325">
    <property type="entry name" value="TerD"/>
</dbReference>
<dbReference type="CDD" id="cd06974">
    <property type="entry name" value="TerD_like"/>
    <property type="match status" value="1"/>
</dbReference>
<dbReference type="InterPro" id="IPR051324">
    <property type="entry name" value="Stress/Tellurium_Resist"/>
</dbReference>
<keyword evidence="4" id="KW-1185">Reference proteome</keyword>
<dbReference type="GO" id="GO:0046690">
    <property type="term" value="P:response to tellurium ion"/>
    <property type="evidence" value="ECO:0007669"/>
    <property type="project" value="UniProtKB-KW"/>
</dbReference>
<gene>
    <name evidence="3" type="primary">terD</name>
    <name evidence="3" type="ORF">FAES_3981</name>
</gene>
<dbReference type="eggNOG" id="COG2310">
    <property type="taxonomic scope" value="Bacteria"/>
</dbReference>
<evidence type="ECO:0000259" key="2">
    <source>
        <dbReference type="Pfam" id="PF02342"/>
    </source>
</evidence>
<evidence type="ECO:0000313" key="4">
    <source>
        <dbReference type="Proteomes" id="UP000011058"/>
    </source>
</evidence>
<dbReference type="PATRIC" id="fig|1166018.3.peg.928"/>
<dbReference type="Gene3D" id="2.60.60.30">
    <property type="entry name" value="sav2460 like domains"/>
    <property type="match status" value="1"/>
</dbReference>
<accession>I0KCX9</accession>
<evidence type="ECO:0000256" key="1">
    <source>
        <dbReference type="ARBA" id="ARBA00022686"/>
    </source>
</evidence>
<evidence type="ECO:0000313" key="3">
    <source>
        <dbReference type="EMBL" id="CCH01982.1"/>
    </source>
</evidence>
<reference evidence="3 4" key="1">
    <citation type="journal article" date="2012" name="J. Bacteriol.">
        <title>Genome Sequence of Fibrella aestuarina BUZ 2T, a Filamentous Marine Bacterium.</title>
        <authorList>
            <person name="Filippini M."/>
            <person name="Qi W."/>
            <person name="Blom J."/>
            <person name="Goesmann A."/>
            <person name="Smits T.H."/>
            <person name="Bagheri H.C."/>
        </authorList>
    </citation>
    <scope>NUCLEOTIDE SEQUENCE [LARGE SCALE GENOMIC DNA]</scope>
    <source>
        <strain evidence="4">BUZ 2T</strain>
    </source>
</reference>
<dbReference type="EMBL" id="HE796683">
    <property type="protein sequence ID" value="CCH01982.1"/>
    <property type="molecule type" value="Genomic_DNA"/>
</dbReference>
<sequence length="220" mass="24033">MAGLFSAQFSHSTNSVMYKLEKGENIALLKEGDAGAEKIKIGLGWKEGAFDIDVYGLVVNASDSKGLTLENTYYFGNVDGKGTSSNTAYGGILVNQQAVNDRILQTQPIAITKDNLTGKGAGDDEVLYINANNLPKDKKIIVALIIYKAAERRQNFGQVEDAYCRFPGDGEDIQYDLAEEFSKQTGVVMCEFYWKGDQLKGKAIGRGFIGDLNTIAADYR</sequence>
<proteinExistence type="predicted"/>
<dbReference type="STRING" id="1166018.FAES_3981"/>